<gene>
    <name evidence="1" type="ORF">GLOINDRAFT_85842</name>
</gene>
<evidence type="ECO:0000313" key="1">
    <source>
        <dbReference type="EMBL" id="ESA03476.1"/>
    </source>
</evidence>
<dbReference type="AlphaFoldDB" id="U9TJF9"/>
<proteinExistence type="predicted"/>
<dbReference type="HOGENOM" id="CLU_2198364_0_0_1"/>
<organism evidence="1">
    <name type="scientific">Rhizophagus irregularis (strain DAOM 181602 / DAOM 197198 / MUCL 43194)</name>
    <name type="common">Arbuscular mycorrhizal fungus</name>
    <name type="synonym">Glomus intraradices</name>
    <dbReference type="NCBI Taxonomy" id="747089"/>
    <lineage>
        <taxon>Eukaryota</taxon>
        <taxon>Fungi</taxon>
        <taxon>Fungi incertae sedis</taxon>
        <taxon>Mucoromycota</taxon>
        <taxon>Glomeromycotina</taxon>
        <taxon>Glomeromycetes</taxon>
        <taxon>Glomerales</taxon>
        <taxon>Glomeraceae</taxon>
        <taxon>Rhizophagus</taxon>
    </lineage>
</organism>
<protein>
    <submittedName>
        <fullName evidence="1">Uncharacterized protein</fullName>
    </submittedName>
</protein>
<reference evidence="1" key="1">
    <citation type="submission" date="2013-07" db="EMBL/GenBank/DDBJ databases">
        <title>The genome of an arbuscular mycorrhizal fungus provides insights into the evolution of the oldest plant symbiosis.</title>
        <authorList>
            <consortium name="DOE Joint Genome Institute"/>
            <person name="Tisserant E."/>
            <person name="Malbreil M."/>
            <person name="Kuo A."/>
            <person name="Kohler A."/>
            <person name="Symeonidi A."/>
            <person name="Balestrini R."/>
            <person name="Charron P."/>
            <person name="Duensing N."/>
            <person name="Frei-dit-Frey N."/>
            <person name="Gianinazzi-Pearson V."/>
            <person name="Gilbert B."/>
            <person name="Handa Y."/>
            <person name="Hijri M."/>
            <person name="Kaul R."/>
            <person name="Kawaguchi M."/>
            <person name="Krajinski F."/>
            <person name="Lammers P."/>
            <person name="Lapierre D."/>
            <person name="Masclaux F.G."/>
            <person name="Murat C."/>
            <person name="Morin E."/>
            <person name="Ndikumana S."/>
            <person name="Pagni M."/>
            <person name="Petitpierre D."/>
            <person name="Requena N."/>
            <person name="Rosikiewicz P."/>
            <person name="Riley R."/>
            <person name="Saito K."/>
            <person name="San Clemente H."/>
            <person name="Shapiro H."/>
            <person name="van Tuinen D."/>
            <person name="Becard G."/>
            <person name="Bonfante P."/>
            <person name="Paszkowski U."/>
            <person name="Shachar-Hill Y."/>
            <person name="Young J.P."/>
            <person name="Sanders I.R."/>
            <person name="Henrissat B."/>
            <person name="Rensing S.A."/>
            <person name="Grigoriev I.V."/>
            <person name="Corradi N."/>
            <person name="Roux C."/>
            <person name="Martin F."/>
        </authorList>
    </citation>
    <scope>NUCLEOTIDE SEQUENCE</scope>
    <source>
        <strain evidence="1">DAOM 197198</strain>
    </source>
</reference>
<dbReference type="EMBL" id="KI294992">
    <property type="protein sequence ID" value="ESA03476.1"/>
    <property type="molecule type" value="Genomic_DNA"/>
</dbReference>
<name>U9TJF9_RHIID</name>
<accession>U9TJF9</accession>
<sequence length="108" mass="12974">MLCNRKVSRVKNTNLFNQFDDVSDTFWEKSTYAKITEYYHYDIYGDNGNKIWLDYAFCEVIDNRKYISNIPLSCDFPISTSLARKHFQHQKILEMHIIFLLLILFAMF</sequence>